<keyword evidence="7" id="KW-0460">Magnesium</keyword>
<keyword evidence="8" id="KW-0546">Nucleotide metabolism</keyword>
<dbReference type="GO" id="GO:0000166">
    <property type="term" value="F:nucleotide binding"/>
    <property type="evidence" value="ECO:0007669"/>
    <property type="project" value="UniProtKB-KW"/>
</dbReference>
<dbReference type="SUPFAM" id="SSF52972">
    <property type="entry name" value="ITPase-like"/>
    <property type="match status" value="1"/>
</dbReference>
<reference evidence="17" key="1">
    <citation type="submission" date="2020-05" db="EMBL/GenBank/DDBJ databases">
        <authorList>
            <person name="Chiriac C."/>
            <person name="Salcher M."/>
            <person name="Ghai R."/>
            <person name="Kavagutti S V."/>
        </authorList>
    </citation>
    <scope>NUCLEOTIDE SEQUENCE</scope>
</reference>
<comment type="similarity">
    <text evidence="2">Belongs to the HAM1 NTPase family.</text>
</comment>
<evidence type="ECO:0000256" key="2">
    <source>
        <dbReference type="ARBA" id="ARBA00008023"/>
    </source>
</evidence>
<comment type="catalytic activity">
    <reaction evidence="9">
        <text>dITP + H2O = dIMP + diphosphate + H(+)</text>
        <dbReference type="Rhea" id="RHEA:28342"/>
        <dbReference type="ChEBI" id="CHEBI:15377"/>
        <dbReference type="ChEBI" id="CHEBI:15378"/>
        <dbReference type="ChEBI" id="CHEBI:33019"/>
        <dbReference type="ChEBI" id="CHEBI:61194"/>
        <dbReference type="ChEBI" id="CHEBI:61382"/>
        <dbReference type="EC" id="3.6.1.66"/>
    </reaction>
</comment>
<dbReference type="InterPro" id="IPR029001">
    <property type="entry name" value="ITPase-like_fam"/>
</dbReference>
<dbReference type="GO" id="GO:0017111">
    <property type="term" value="F:ribonucleoside triphosphate phosphatase activity"/>
    <property type="evidence" value="ECO:0007669"/>
    <property type="project" value="InterPro"/>
</dbReference>
<dbReference type="Gene3D" id="3.90.950.10">
    <property type="match status" value="1"/>
</dbReference>
<dbReference type="Pfam" id="PF01725">
    <property type="entry name" value="Ham1p_like"/>
    <property type="match status" value="1"/>
</dbReference>
<protein>
    <recommendedName>
        <fullName evidence="12">dITP/XTP pyrophosphatase</fullName>
        <ecNumber evidence="11">3.6.1.66</ecNumber>
    </recommendedName>
    <alternativeName>
        <fullName evidence="13">Non-canonical purine NTP pyrophosphatase</fullName>
    </alternativeName>
    <alternativeName>
        <fullName evidence="14">Non-standard purine NTP pyrophosphatase</fullName>
    </alternativeName>
    <alternativeName>
        <fullName evidence="16">Nucleoside-triphosphate diphosphatase</fullName>
    </alternativeName>
    <alternativeName>
        <fullName evidence="15">Nucleoside-triphosphate pyrophosphatase</fullName>
    </alternativeName>
</protein>
<dbReference type="GO" id="GO:0046872">
    <property type="term" value="F:metal ion binding"/>
    <property type="evidence" value="ECO:0007669"/>
    <property type="project" value="UniProtKB-KW"/>
</dbReference>
<dbReference type="EMBL" id="CAFAAB010000149">
    <property type="protein sequence ID" value="CAB4790771.1"/>
    <property type="molecule type" value="Genomic_DNA"/>
</dbReference>
<dbReference type="GO" id="GO:0035870">
    <property type="term" value="F:dITP diphosphatase activity"/>
    <property type="evidence" value="ECO:0007669"/>
    <property type="project" value="UniProtKB-ARBA"/>
</dbReference>
<dbReference type="GO" id="GO:0009117">
    <property type="term" value="P:nucleotide metabolic process"/>
    <property type="evidence" value="ECO:0007669"/>
    <property type="project" value="UniProtKB-KW"/>
</dbReference>
<dbReference type="GO" id="GO:0036222">
    <property type="term" value="F:XTP diphosphatase activity"/>
    <property type="evidence" value="ECO:0007669"/>
    <property type="project" value="UniProtKB-ARBA"/>
</dbReference>
<evidence type="ECO:0000256" key="9">
    <source>
        <dbReference type="ARBA" id="ARBA00051875"/>
    </source>
</evidence>
<dbReference type="HAMAP" id="MF_01405">
    <property type="entry name" value="Non_canon_purine_NTPase"/>
    <property type="match status" value="1"/>
</dbReference>
<dbReference type="FunFam" id="3.90.950.10:FF:000001">
    <property type="entry name" value="dITP/XTP pyrophosphatase"/>
    <property type="match status" value="1"/>
</dbReference>
<evidence type="ECO:0000256" key="13">
    <source>
        <dbReference type="ARBA" id="ARBA00075987"/>
    </source>
</evidence>
<evidence type="ECO:0000256" key="6">
    <source>
        <dbReference type="ARBA" id="ARBA00022801"/>
    </source>
</evidence>
<evidence type="ECO:0000256" key="5">
    <source>
        <dbReference type="ARBA" id="ARBA00022741"/>
    </source>
</evidence>
<name>A0A6J6X025_9ZZZZ</name>
<keyword evidence="4" id="KW-0479">Metal-binding</keyword>
<evidence type="ECO:0000256" key="10">
    <source>
        <dbReference type="ARBA" id="ARBA00052017"/>
    </source>
</evidence>
<comment type="subunit">
    <text evidence="3">Homodimer.</text>
</comment>
<dbReference type="GO" id="GO:0009146">
    <property type="term" value="P:purine nucleoside triphosphate catabolic process"/>
    <property type="evidence" value="ECO:0007669"/>
    <property type="project" value="UniProtKB-ARBA"/>
</dbReference>
<keyword evidence="6" id="KW-0378">Hydrolase</keyword>
<dbReference type="InterPro" id="IPR002637">
    <property type="entry name" value="RdgB/HAM1"/>
</dbReference>
<organism evidence="17">
    <name type="scientific">freshwater metagenome</name>
    <dbReference type="NCBI Taxonomy" id="449393"/>
    <lineage>
        <taxon>unclassified sequences</taxon>
        <taxon>metagenomes</taxon>
        <taxon>ecological metagenomes</taxon>
    </lineage>
</organism>
<evidence type="ECO:0000313" key="17">
    <source>
        <dbReference type="EMBL" id="CAB4790771.1"/>
    </source>
</evidence>
<evidence type="ECO:0000256" key="14">
    <source>
        <dbReference type="ARBA" id="ARBA00078805"/>
    </source>
</evidence>
<dbReference type="NCBIfam" id="TIGR00042">
    <property type="entry name" value="RdgB/HAM1 family non-canonical purine NTP pyrophosphatase"/>
    <property type="match status" value="1"/>
</dbReference>
<evidence type="ECO:0000256" key="3">
    <source>
        <dbReference type="ARBA" id="ARBA00011738"/>
    </source>
</evidence>
<dbReference type="PANTHER" id="PTHR11067">
    <property type="entry name" value="INOSINE TRIPHOSPHATE PYROPHOSPHATASE/HAM1 PROTEIN"/>
    <property type="match status" value="1"/>
</dbReference>
<dbReference type="InterPro" id="IPR020922">
    <property type="entry name" value="dITP/XTP_pyrophosphatase"/>
</dbReference>
<evidence type="ECO:0000256" key="7">
    <source>
        <dbReference type="ARBA" id="ARBA00022842"/>
    </source>
</evidence>
<evidence type="ECO:0000256" key="1">
    <source>
        <dbReference type="ARBA" id="ARBA00001946"/>
    </source>
</evidence>
<dbReference type="GO" id="GO:0005829">
    <property type="term" value="C:cytosol"/>
    <property type="evidence" value="ECO:0007669"/>
    <property type="project" value="TreeGrafter"/>
</dbReference>
<dbReference type="EC" id="3.6.1.66" evidence="11"/>
<dbReference type="CDD" id="cd00515">
    <property type="entry name" value="HAM1"/>
    <property type="match status" value="1"/>
</dbReference>
<comment type="catalytic activity">
    <reaction evidence="10">
        <text>XTP + H2O = XMP + diphosphate + H(+)</text>
        <dbReference type="Rhea" id="RHEA:28610"/>
        <dbReference type="ChEBI" id="CHEBI:15377"/>
        <dbReference type="ChEBI" id="CHEBI:15378"/>
        <dbReference type="ChEBI" id="CHEBI:33019"/>
        <dbReference type="ChEBI" id="CHEBI:57464"/>
        <dbReference type="ChEBI" id="CHEBI:61314"/>
        <dbReference type="EC" id="3.6.1.66"/>
    </reaction>
</comment>
<keyword evidence="5" id="KW-0547">Nucleotide-binding</keyword>
<evidence type="ECO:0000256" key="12">
    <source>
        <dbReference type="ARBA" id="ARBA00071289"/>
    </source>
</evidence>
<dbReference type="GO" id="GO:0036220">
    <property type="term" value="F:ITP diphosphatase activity"/>
    <property type="evidence" value="ECO:0007669"/>
    <property type="project" value="UniProtKB-EC"/>
</dbReference>
<evidence type="ECO:0000256" key="16">
    <source>
        <dbReference type="ARBA" id="ARBA00083635"/>
    </source>
</evidence>
<comment type="cofactor">
    <cofactor evidence="1">
        <name>Mg(2+)</name>
        <dbReference type="ChEBI" id="CHEBI:18420"/>
    </cofactor>
</comment>
<sequence>MRTYVLATANPDKAQEIRAILDGLDVTLIPRPDDVPEVIEDGETLEDNALLKARALCEATGMAAIADDTGLFVDALNGAPGVYSARYAGEDATYADNCAKMLRELTGVDAAKRTARFRTVAAVAYPDGSWFVVDGEVEGHIAEEPRGENGFGYDPIFVPEGTKGRSMAQLAPEEKHALSHRGNAFRALADAFSER</sequence>
<evidence type="ECO:0000256" key="11">
    <source>
        <dbReference type="ARBA" id="ARBA00066468"/>
    </source>
</evidence>
<gene>
    <name evidence="17" type="ORF">UFOPK2958_01170</name>
</gene>
<proteinExistence type="inferred from homology"/>
<dbReference type="PANTHER" id="PTHR11067:SF9">
    <property type="entry name" value="INOSINE TRIPHOSPHATE PYROPHOSPHATASE"/>
    <property type="match status" value="1"/>
</dbReference>
<dbReference type="AlphaFoldDB" id="A0A6J6X025"/>
<evidence type="ECO:0000256" key="15">
    <source>
        <dbReference type="ARBA" id="ARBA00083186"/>
    </source>
</evidence>
<evidence type="ECO:0000256" key="4">
    <source>
        <dbReference type="ARBA" id="ARBA00022723"/>
    </source>
</evidence>
<evidence type="ECO:0000256" key="8">
    <source>
        <dbReference type="ARBA" id="ARBA00023080"/>
    </source>
</evidence>
<accession>A0A6J6X025</accession>